<dbReference type="InterPro" id="IPR001492">
    <property type="entry name" value="Flagellin"/>
</dbReference>
<dbReference type="InterPro" id="IPR042187">
    <property type="entry name" value="Flagellin_C_sub2"/>
</dbReference>
<comment type="subcellular location">
    <subcellularLocation>
        <location evidence="3">Secreted</location>
    </subcellularLocation>
    <subcellularLocation>
        <location evidence="3">Bacterial flagellum</location>
    </subcellularLocation>
</comment>
<dbReference type="PRINTS" id="PR00207">
    <property type="entry name" value="FLAGELLIN"/>
</dbReference>
<dbReference type="Pfam" id="PF00700">
    <property type="entry name" value="Flagellin_C"/>
    <property type="match status" value="1"/>
</dbReference>
<feature type="domain" description="Flagellin C-terminal" evidence="5">
    <location>
        <begin position="202"/>
        <end position="286"/>
    </location>
</feature>
<feature type="domain" description="Flagellin N-terminal" evidence="4">
    <location>
        <begin position="4"/>
        <end position="140"/>
    </location>
</feature>
<dbReference type="Gene3D" id="6.10.10.10">
    <property type="entry name" value="Flagellar export chaperone, C-terminal domain"/>
    <property type="match status" value="1"/>
</dbReference>
<dbReference type="InterPro" id="IPR001029">
    <property type="entry name" value="Flagellin_N"/>
</dbReference>
<dbReference type="PANTHER" id="PTHR42792:SF2">
    <property type="entry name" value="FLAGELLIN"/>
    <property type="match status" value="1"/>
</dbReference>
<proteinExistence type="inferred from homology"/>
<evidence type="ECO:0000259" key="5">
    <source>
        <dbReference type="Pfam" id="PF00700"/>
    </source>
</evidence>
<reference evidence="6" key="1">
    <citation type="submission" date="2022-05" db="EMBL/GenBank/DDBJ databases">
        <title>Sphingomonas sp. strain RP10 Genome sequencing and assembly.</title>
        <authorList>
            <person name="Kim I."/>
        </authorList>
    </citation>
    <scope>NUCLEOTIDE SEQUENCE</scope>
    <source>
        <strain evidence="6">RP10</strain>
    </source>
</reference>
<accession>A0A9X2HVN8</accession>
<protein>
    <recommendedName>
        <fullName evidence="3">Flagellin</fullName>
    </recommendedName>
</protein>
<comment type="caution">
    <text evidence="6">The sequence shown here is derived from an EMBL/GenBank/DDBJ whole genome shotgun (WGS) entry which is preliminary data.</text>
</comment>
<keyword evidence="7" id="KW-1185">Reference proteome</keyword>
<dbReference type="GO" id="GO:0005198">
    <property type="term" value="F:structural molecule activity"/>
    <property type="evidence" value="ECO:0007669"/>
    <property type="project" value="UniProtKB-UniRule"/>
</dbReference>
<dbReference type="GO" id="GO:0005576">
    <property type="term" value="C:extracellular region"/>
    <property type="evidence" value="ECO:0007669"/>
    <property type="project" value="UniProtKB-SubCell"/>
</dbReference>
<keyword evidence="6" id="KW-0966">Cell projection</keyword>
<keyword evidence="2 3" id="KW-0975">Bacterial flagellum</keyword>
<comment type="similarity">
    <text evidence="1 3">Belongs to the bacterial flagellin family.</text>
</comment>
<dbReference type="GO" id="GO:0009288">
    <property type="term" value="C:bacterial-type flagellum"/>
    <property type="evidence" value="ECO:0007669"/>
    <property type="project" value="UniProtKB-SubCell"/>
</dbReference>
<evidence type="ECO:0000256" key="3">
    <source>
        <dbReference type="RuleBase" id="RU362073"/>
    </source>
</evidence>
<dbReference type="AlphaFoldDB" id="A0A9X2HVN8"/>
<dbReference type="EMBL" id="JAMLDY010000009">
    <property type="protein sequence ID" value="MCP3734991.1"/>
    <property type="molecule type" value="Genomic_DNA"/>
</dbReference>
<dbReference type="PANTHER" id="PTHR42792">
    <property type="entry name" value="FLAGELLIN"/>
    <property type="match status" value="1"/>
</dbReference>
<evidence type="ECO:0000259" key="4">
    <source>
        <dbReference type="Pfam" id="PF00669"/>
    </source>
</evidence>
<keyword evidence="3" id="KW-0964">Secreted</keyword>
<dbReference type="Proteomes" id="UP001139486">
    <property type="component" value="Unassembled WGS sequence"/>
</dbReference>
<evidence type="ECO:0000256" key="1">
    <source>
        <dbReference type="ARBA" id="ARBA00005709"/>
    </source>
</evidence>
<gene>
    <name evidence="6" type="ORF">M9979_08930</name>
</gene>
<sequence>MTVIGTNVSSLRAANASTSANMALSTSMERLSTGSRINSAKDDAAGLAISDTMTAQIRGMNQGIRNANDGIAMAQTAEGALGEVNNMLQRVRELTVQATSGTYSADNKTNLQAEVAALTSQITSTLANTQFNGNKLFDATAGTVTAAVAGPPAVAAYSTIKIQAGANATDTINLKLNKLTDDSTITAATAIDLTSATNTALGTVDAALKTVSTYRANLGASQNQMQSAVNNLTTNATNLTAAKSQIMDADFSAETTALAKAQILSQASTAMLAQANQSQQGVLKLLQ</sequence>
<dbReference type="Gene3D" id="1.20.1330.10">
    <property type="entry name" value="f41 fragment of flagellin, N-terminal domain"/>
    <property type="match status" value="1"/>
</dbReference>
<dbReference type="Pfam" id="PF00669">
    <property type="entry name" value="Flagellin_N"/>
    <property type="match status" value="1"/>
</dbReference>
<dbReference type="InterPro" id="IPR046358">
    <property type="entry name" value="Flagellin_C"/>
</dbReference>
<keyword evidence="6" id="KW-0969">Cilium</keyword>
<keyword evidence="6" id="KW-0282">Flagellum</keyword>
<evidence type="ECO:0000313" key="7">
    <source>
        <dbReference type="Proteomes" id="UP001139486"/>
    </source>
</evidence>
<name>A0A9X2HVN8_9SPHN</name>
<dbReference type="SUPFAM" id="SSF64518">
    <property type="entry name" value="Phase 1 flagellin"/>
    <property type="match status" value="1"/>
</dbReference>
<dbReference type="RefSeq" id="WP_254289007.1">
    <property type="nucleotide sequence ID" value="NZ_JAMLDY010000009.1"/>
</dbReference>
<organism evidence="6 7">
    <name type="scientific">Sphingomonas liriopis</name>
    <dbReference type="NCBI Taxonomy" id="2949094"/>
    <lineage>
        <taxon>Bacteria</taxon>
        <taxon>Pseudomonadati</taxon>
        <taxon>Pseudomonadota</taxon>
        <taxon>Alphaproteobacteria</taxon>
        <taxon>Sphingomonadales</taxon>
        <taxon>Sphingomonadaceae</taxon>
        <taxon>Sphingomonas</taxon>
    </lineage>
</organism>
<comment type="function">
    <text evidence="3">Flagellin is the subunit protein which polymerizes to form the filaments of bacterial flagella.</text>
</comment>
<evidence type="ECO:0000313" key="6">
    <source>
        <dbReference type="EMBL" id="MCP3734991.1"/>
    </source>
</evidence>
<evidence type="ECO:0000256" key="2">
    <source>
        <dbReference type="ARBA" id="ARBA00023143"/>
    </source>
</evidence>